<dbReference type="PANTHER" id="PTHR11533">
    <property type="entry name" value="PROTEASE M1 ZINC METALLOPROTEASE"/>
    <property type="match status" value="1"/>
</dbReference>
<feature type="domain" description="Peptidase M1 membrane alanine aminopeptidase" evidence="25">
    <location>
        <begin position="314"/>
        <end position="539"/>
    </location>
</feature>
<evidence type="ECO:0000259" key="27">
    <source>
        <dbReference type="Pfam" id="PF17900"/>
    </source>
</evidence>
<dbReference type="SUPFAM" id="SSF63737">
    <property type="entry name" value="Leukotriene A4 hydrolase N-terminal domain"/>
    <property type="match status" value="1"/>
</dbReference>
<evidence type="ECO:0000256" key="11">
    <source>
        <dbReference type="ARBA" id="ARBA00022729"/>
    </source>
</evidence>
<dbReference type="InterPro" id="IPR024571">
    <property type="entry name" value="ERAP1-like_C_dom"/>
</dbReference>
<evidence type="ECO:0000256" key="5">
    <source>
        <dbReference type="ARBA" id="ARBA00022438"/>
    </source>
</evidence>
<evidence type="ECO:0000256" key="17">
    <source>
        <dbReference type="ARBA" id="ARBA00023136"/>
    </source>
</evidence>
<keyword evidence="15 24" id="KW-1133">Transmembrane helix</keyword>
<evidence type="ECO:0000256" key="12">
    <source>
        <dbReference type="ARBA" id="ARBA00022801"/>
    </source>
</evidence>
<comment type="caution">
    <text evidence="28">The sequence shown here is derived from an EMBL/GenBank/DDBJ whole genome shotgun (WGS) entry which is preliminary data.</text>
</comment>
<evidence type="ECO:0000256" key="2">
    <source>
        <dbReference type="ARBA" id="ARBA00004606"/>
    </source>
</evidence>
<dbReference type="AlphaFoldDB" id="A0A8S1BYR0"/>
<evidence type="ECO:0000313" key="28">
    <source>
        <dbReference type="EMBL" id="CAB3360791.1"/>
    </source>
</evidence>
<accession>A0A8S1BYR0</accession>
<protein>
    <recommendedName>
        <fullName evidence="24">Aminopeptidase</fullName>
        <ecNumber evidence="24">3.4.11.-</ecNumber>
    </recommendedName>
</protein>
<proteinExistence type="inferred from homology"/>
<comment type="subcellular location">
    <subcellularLocation>
        <location evidence="3">Cell membrane</location>
        <topology evidence="3">Lipid-anchor</topology>
        <topology evidence="3">GPI-anchor</topology>
    </subcellularLocation>
    <subcellularLocation>
        <location evidence="2">Membrane</location>
        <topology evidence="2">Single-pass type II membrane protein</topology>
    </subcellularLocation>
</comment>
<evidence type="ECO:0000256" key="23">
    <source>
        <dbReference type="PIRSR" id="PIRSR634016-4"/>
    </source>
</evidence>
<comment type="similarity">
    <text evidence="4 24">Belongs to the peptidase M1 family.</text>
</comment>
<dbReference type="EMBL" id="CADEPI010000004">
    <property type="protein sequence ID" value="CAB3360791.1"/>
    <property type="molecule type" value="Genomic_DNA"/>
</dbReference>
<keyword evidence="12 24" id="KW-0378">Hydrolase</keyword>
<dbReference type="GO" id="GO:0008270">
    <property type="term" value="F:zinc ion binding"/>
    <property type="evidence" value="ECO:0007669"/>
    <property type="project" value="UniProtKB-UniRule"/>
</dbReference>
<comment type="cofactor">
    <cofactor evidence="22 24">
        <name>Zn(2+)</name>
        <dbReference type="ChEBI" id="CHEBI:29105"/>
    </cofactor>
    <text evidence="22 24">Binds 1 zinc ion per subunit.</text>
</comment>
<keyword evidence="18" id="KW-1015">Disulfide bond</keyword>
<dbReference type="EC" id="3.4.11.-" evidence="24"/>
<evidence type="ECO:0000256" key="20">
    <source>
        <dbReference type="ARBA" id="ARBA00023288"/>
    </source>
</evidence>
<dbReference type="InterPro" id="IPR042097">
    <property type="entry name" value="Aminopeptidase_N-like_N_sf"/>
</dbReference>
<feature type="domain" description="Aminopeptidase N-like N-terminal" evidence="27">
    <location>
        <begin position="91"/>
        <end position="284"/>
    </location>
</feature>
<evidence type="ECO:0000313" key="29">
    <source>
        <dbReference type="Proteomes" id="UP000494165"/>
    </source>
</evidence>
<evidence type="ECO:0000256" key="22">
    <source>
        <dbReference type="PIRSR" id="PIRSR634016-3"/>
    </source>
</evidence>
<dbReference type="Proteomes" id="UP000494165">
    <property type="component" value="Unassembled WGS sequence"/>
</dbReference>
<evidence type="ECO:0000256" key="14">
    <source>
        <dbReference type="ARBA" id="ARBA00022968"/>
    </source>
</evidence>
<dbReference type="Pfam" id="PF17900">
    <property type="entry name" value="Peptidase_M1_N"/>
    <property type="match status" value="1"/>
</dbReference>
<feature type="binding site" evidence="22">
    <location>
        <position position="409"/>
    </location>
    <ligand>
        <name>Zn(2+)</name>
        <dbReference type="ChEBI" id="CHEBI:29105"/>
        <note>catalytic</note>
    </ligand>
</feature>
<name>A0A8S1BYR0_9INSE</name>
<evidence type="ECO:0000256" key="7">
    <source>
        <dbReference type="ARBA" id="ARBA00022622"/>
    </source>
</evidence>
<keyword evidence="8 24" id="KW-0645">Protease</keyword>
<evidence type="ECO:0000256" key="9">
    <source>
        <dbReference type="ARBA" id="ARBA00022692"/>
    </source>
</evidence>
<evidence type="ECO:0000256" key="8">
    <source>
        <dbReference type="ARBA" id="ARBA00022670"/>
    </source>
</evidence>
<dbReference type="InterPro" id="IPR045357">
    <property type="entry name" value="Aminopeptidase_N-like_N"/>
</dbReference>
<feature type="domain" description="ERAP1-like C-terminal" evidence="26">
    <location>
        <begin position="621"/>
        <end position="949"/>
    </location>
</feature>
<organism evidence="28 29">
    <name type="scientific">Cloeon dipterum</name>
    <dbReference type="NCBI Taxonomy" id="197152"/>
    <lineage>
        <taxon>Eukaryota</taxon>
        <taxon>Metazoa</taxon>
        <taxon>Ecdysozoa</taxon>
        <taxon>Arthropoda</taxon>
        <taxon>Hexapoda</taxon>
        <taxon>Insecta</taxon>
        <taxon>Pterygota</taxon>
        <taxon>Palaeoptera</taxon>
        <taxon>Ephemeroptera</taxon>
        <taxon>Pisciforma</taxon>
        <taxon>Baetidae</taxon>
        <taxon>Cloeon</taxon>
    </lineage>
</organism>
<keyword evidence="29" id="KW-1185">Reference proteome</keyword>
<dbReference type="GO" id="GO:0005886">
    <property type="term" value="C:plasma membrane"/>
    <property type="evidence" value="ECO:0007669"/>
    <property type="project" value="UniProtKB-SubCell"/>
</dbReference>
<keyword evidence="6" id="KW-1003">Cell membrane</keyword>
<evidence type="ECO:0000256" key="19">
    <source>
        <dbReference type="ARBA" id="ARBA00023180"/>
    </source>
</evidence>
<dbReference type="FunFam" id="1.25.50.20:FF:000001">
    <property type="entry name" value="Aminopeptidase"/>
    <property type="match status" value="1"/>
</dbReference>
<evidence type="ECO:0000256" key="4">
    <source>
        <dbReference type="ARBA" id="ARBA00010136"/>
    </source>
</evidence>
<keyword evidence="7" id="KW-0336">GPI-anchor</keyword>
<dbReference type="Pfam" id="PF01433">
    <property type="entry name" value="Peptidase_M1"/>
    <property type="match status" value="1"/>
</dbReference>
<feature type="binding site" evidence="22">
    <location>
        <position position="390"/>
    </location>
    <ligand>
        <name>Zn(2+)</name>
        <dbReference type="ChEBI" id="CHEBI:29105"/>
        <note>catalytic</note>
    </ligand>
</feature>
<keyword evidence="5 24" id="KW-0031">Aminopeptidase</keyword>
<dbReference type="PANTHER" id="PTHR11533:SF294">
    <property type="entry name" value="THYROTROPIN-RELEASING HORMONE-DEGRADING ECTOENZYME"/>
    <property type="match status" value="1"/>
</dbReference>
<dbReference type="SUPFAM" id="SSF55486">
    <property type="entry name" value="Metalloproteases ('zincins'), catalytic domain"/>
    <property type="match status" value="1"/>
</dbReference>
<dbReference type="Pfam" id="PF11838">
    <property type="entry name" value="ERAP1_C"/>
    <property type="match status" value="1"/>
</dbReference>
<dbReference type="Gene3D" id="2.60.40.1910">
    <property type="match status" value="1"/>
</dbReference>
<keyword evidence="9 24" id="KW-0812">Transmembrane</keyword>
<dbReference type="GO" id="GO:0006508">
    <property type="term" value="P:proteolysis"/>
    <property type="evidence" value="ECO:0007669"/>
    <property type="project" value="UniProtKB-KW"/>
</dbReference>
<evidence type="ECO:0000256" key="10">
    <source>
        <dbReference type="ARBA" id="ARBA00022723"/>
    </source>
</evidence>
<dbReference type="GO" id="GO:0005615">
    <property type="term" value="C:extracellular space"/>
    <property type="evidence" value="ECO:0007669"/>
    <property type="project" value="TreeGrafter"/>
</dbReference>
<sequence length="973" mass="110314">MSKVSPQTESMYPADFTMETAQKRKTRYQVSQPVALALLAAALLAIFLSGFVTYKVYSCKSEDSRNISNELKKGHTTAKLTDVRLPTSVVPDSYLVKLVPHLWGEQSNFTFSGFVRIKVNVTEETSRITLHSNNLNISKELTQVFGPNNETITVTSQSRDEARQFHIIHTGSSLKKGLSYTVEITFDGILNDLLQGFYRSSYQQDNETKWIATTQFQPTDARQAFPCFDEPGLKARFSISLARPKKLMAVSNMPKTNNISEPVEGMPGWEWDHFEESVPMSTYLVAFVISEFSRMDNGSFSVWSRRDAIKQAEYALQVGPAILKYFEKYFKIPYPLPKMDMVALPDFAAGAMENWGLITYRETAMLYEEGVSASSSKQRVAIVVSHELAHQWFGNLVTPSWWTDLWLNEGFATYVEYLGVDAVEPSWQVLEQFVVDEIQNVFSLDALESSHQISIEVGHPDEINEIFDRISYHKGASIIRMMDHFLTNKVFSKGLNNYLQNKAYGSATQNDLWDALTEQAHNDQVLDASTTVAEIMNTWTLQTGFPVLSVKRNYSNGSALINQTRFLINPESKTSRQDCWWVPITYTTAATKDFESTKPKLWMKKEPRVEVNDLPKGDSDWLIMNVQETGFYRVNYDKRNWELLTKALNSANFGGIHVINRAQLLDDSMSLARAGLLDYSIALGVTKYLNNELEYTPWKSALNALGFIDSMLVRTAAYANFKAYMSNLMARIYEETGSVEMPNEPQVTVYKRIRIMSWACSLGHQECVNHSISTFNQWLKSENPDKNNPVPANLKSVIYCTAIKHGGQREWDFLWERYQKSNVGSERDLMLTSLGCSREIWLLNRYLLWAVTDGSGIRKQDCARVFGAVSMNVAGSTVAFNFLRDEWDRIKSYVQKSGGFGGLAELADLLIPTITGQLEYQQLTEFATKRASDLGPATRAVEQTIERAQANVNWMKRNARNIEAWLETAVSGS</sequence>
<evidence type="ECO:0000256" key="15">
    <source>
        <dbReference type="ARBA" id="ARBA00022989"/>
    </source>
</evidence>
<dbReference type="PRINTS" id="PR00756">
    <property type="entry name" value="ALADIPTASE"/>
</dbReference>
<dbReference type="GO" id="GO:0043171">
    <property type="term" value="P:peptide catabolic process"/>
    <property type="evidence" value="ECO:0007669"/>
    <property type="project" value="TreeGrafter"/>
</dbReference>
<dbReference type="OrthoDB" id="510539at2759"/>
<dbReference type="GO" id="GO:0016285">
    <property type="term" value="F:alanyl aminopeptidase activity"/>
    <property type="evidence" value="ECO:0007669"/>
    <property type="project" value="UniProtKB-EC"/>
</dbReference>
<keyword evidence="19" id="KW-0325">Glycoprotein</keyword>
<feature type="active site" description="Proton acceptor" evidence="21">
    <location>
        <position position="387"/>
    </location>
</feature>
<evidence type="ECO:0000256" key="1">
    <source>
        <dbReference type="ARBA" id="ARBA00000098"/>
    </source>
</evidence>
<comment type="catalytic activity">
    <reaction evidence="1">
        <text>Release of an N-terminal amino acid, Xaa-|-Yaa- from a peptide, amide or arylamide. Xaa is preferably Ala, but may be most amino acids including Pro (slow action). When a terminal hydrophobic residue is followed by a prolyl residue, the two may be released as an intact Xaa-Pro dipeptide.</text>
        <dbReference type="EC" id="3.4.11.2"/>
    </reaction>
</comment>
<dbReference type="GO" id="GO:0070006">
    <property type="term" value="F:metalloaminopeptidase activity"/>
    <property type="evidence" value="ECO:0007669"/>
    <property type="project" value="TreeGrafter"/>
</dbReference>
<dbReference type="Gene3D" id="2.60.40.1730">
    <property type="entry name" value="tricorn interacting facor f3 domain"/>
    <property type="match status" value="1"/>
</dbReference>
<keyword evidence="17 24" id="KW-0472">Membrane</keyword>
<feature type="binding site" evidence="22">
    <location>
        <position position="386"/>
    </location>
    <ligand>
        <name>Zn(2+)</name>
        <dbReference type="ChEBI" id="CHEBI:29105"/>
        <note>catalytic</note>
    </ligand>
</feature>
<evidence type="ECO:0000256" key="21">
    <source>
        <dbReference type="PIRSR" id="PIRSR634016-1"/>
    </source>
</evidence>
<evidence type="ECO:0000256" key="24">
    <source>
        <dbReference type="RuleBase" id="RU364040"/>
    </source>
</evidence>
<keyword evidence="20" id="KW-0449">Lipoprotein</keyword>
<evidence type="ECO:0000256" key="13">
    <source>
        <dbReference type="ARBA" id="ARBA00022833"/>
    </source>
</evidence>
<dbReference type="GO" id="GO:0042277">
    <property type="term" value="F:peptide binding"/>
    <property type="evidence" value="ECO:0007669"/>
    <property type="project" value="TreeGrafter"/>
</dbReference>
<dbReference type="FunFam" id="2.60.40.1910:FF:000008">
    <property type="entry name" value="Aminopeptidase"/>
    <property type="match status" value="1"/>
</dbReference>
<dbReference type="FunFam" id="2.60.40.1730:FF:000012">
    <property type="entry name" value="Aminopeptidase N"/>
    <property type="match status" value="1"/>
</dbReference>
<feature type="site" description="Transition state stabilizer" evidence="23">
    <location>
        <position position="472"/>
    </location>
</feature>
<evidence type="ECO:0000256" key="6">
    <source>
        <dbReference type="ARBA" id="ARBA00022475"/>
    </source>
</evidence>
<evidence type="ECO:0000256" key="18">
    <source>
        <dbReference type="ARBA" id="ARBA00023157"/>
    </source>
</evidence>
<dbReference type="InterPro" id="IPR027268">
    <property type="entry name" value="Peptidase_M4/M1_CTD_sf"/>
</dbReference>
<dbReference type="GO" id="GO:0098552">
    <property type="term" value="C:side of membrane"/>
    <property type="evidence" value="ECO:0007669"/>
    <property type="project" value="UniProtKB-KW"/>
</dbReference>
<keyword evidence="16 24" id="KW-0482">Metalloprotease</keyword>
<keyword evidence="14" id="KW-0735">Signal-anchor</keyword>
<dbReference type="Gene3D" id="1.10.390.10">
    <property type="entry name" value="Neutral Protease Domain 2"/>
    <property type="match status" value="1"/>
</dbReference>
<evidence type="ECO:0000256" key="16">
    <source>
        <dbReference type="ARBA" id="ARBA00023049"/>
    </source>
</evidence>
<dbReference type="FunFam" id="1.10.390.10:FF:000001">
    <property type="entry name" value="Aminopeptidase"/>
    <property type="match status" value="1"/>
</dbReference>
<dbReference type="InterPro" id="IPR001930">
    <property type="entry name" value="Peptidase_M1"/>
</dbReference>
<feature type="transmembrane region" description="Helical" evidence="24">
    <location>
        <begin position="34"/>
        <end position="57"/>
    </location>
</feature>
<keyword evidence="13 22" id="KW-0862">Zinc</keyword>
<dbReference type="InterPro" id="IPR034016">
    <property type="entry name" value="M1_APN-typ"/>
</dbReference>
<evidence type="ECO:0000256" key="3">
    <source>
        <dbReference type="ARBA" id="ARBA00004609"/>
    </source>
</evidence>
<dbReference type="Gene3D" id="1.25.50.20">
    <property type="match status" value="1"/>
</dbReference>
<evidence type="ECO:0000259" key="26">
    <source>
        <dbReference type="Pfam" id="PF11838"/>
    </source>
</evidence>
<dbReference type="InterPro" id="IPR050344">
    <property type="entry name" value="Peptidase_M1_aminopeptidases"/>
</dbReference>
<dbReference type="CDD" id="cd09601">
    <property type="entry name" value="M1_APN-Q_like"/>
    <property type="match status" value="1"/>
</dbReference>
<dbReference type="InterPro" id="IPR014782">
    <property type="entry name" value="Peptidase_M1_dom"/>
</dbReference>
<evidence type="ECO:0000259" key="25">
    <source>
        <dbReference type="Pfam" id="PF01433"/>
    </source>
</evidence>
<reference evidence="28 29" key="1">
    <citation type="submission" date="2020-04" db="EMBL/GenBank/DDBJ databases">
        <authorList>
            <person name="Alioto T."/>
            <person name="Alioto T."/>
            <person name="Gomez Garrido J."/>
        </authorList>
    </citation>
    <scope>NUCLEOTIDE SEQUENCE [LARGE SCALE GENOMIC DNA]</scope>
</reference>
<gene>
    <name evidence="28" type="ORF">CLODIP_2_CD03246</name>
</gene>
<keyword evidence="10 22" id="KW-0479">Metal-binding</keyword>
<keyword evidence="11" id="KW-0732">Signal</keyword>
<dbReference type="GO" id="GO:0005737">
    <property type="term" value="C:cytoplasm"/>
    <property type="evidence" value="ECO:0007669"/>
    <property type="project" value="TreeGrafter"/>
</dbReference>